<comment type="caution">
    <text evidence="1">The sequence shown here is derived from an EMBL/GenBank/DDBJ whole genome shotgun (WGS) entry which is preliminary data.</text>
</comment>
<feature type="non-terminal residue" evidence="1">
    <location>
        <position position="62"/>
    </location>
</feature>
<dbReference type="EMBL" id="LGPB01000090">
    <property type="protein sequence ID" value="KRG12678.1"/>
    <property type="molecule type" value="Genomic_DNA"/>
</dbReference>
<name>A0A0Q9XW36_9BACI</name>
<dbReference type="Proteomes" id="UP000053881">
    <property type="component" value="Unassembled WGS sequence"/>
</dbReference>
<sequence>MGFDTDGYFEHEDFLPIFNFNTADAIALLGTAISEQSEEILREIAITIIKTERERSEEYERN</sequence>
<accession>A0A0Q9XW36</accession>
<gene>
    <name evidence="1" type="ORF">ACA29_10965</name>
</gene>
<dbReference type="AlphaFoldDB" id="A0A0Q9XW36"/>
<protein>
    <submittedName>
        <fullName evidence="1">Uncharacterized protein</fullName>
    </submittedName>
</protein>
<reference evidence="1 2" key="1">
    <citation type="submission" date="2015-06" db="EMBL/GenBank/DDBJ databases">
        <title>Genome sequencing project of Bacillus galactosidilyticus PL133.</title>
        <authorList>
            <person name="Gaiero J."/>
            <person name="Nicol R."/>
            <person name="Habash M."/>
        </authorList>
    </citation>
    <scope>NUCLEOTIDE SEQUENCE [LARGE SCALE GENOMIC DNA]</scope>
    <source>
        <strain evidence="1 2">PL133</strain>
    </source>
</reference>
<proteinExistence type="predicted"/>
<organism evidence="1 2">
    <name type="scientific">Lederbergia galactosidilytica</name>
    <dbReference type="NCBI Taxonomy" id="217031"/>
    <lineage>
        <taxon>Bacteria</taxon>
        <taxon>Bacillati</taxon>
        <taxon>Bacillota</taxon>
        <taxon>Bacilli</taxon>
        <taxon>Bacillales</taxon>
        <taxon>Bacillaceae</taxon>
        <taxon>Lederbergia</taxon>
    </lineage>
</organism>
<evidence type="ECO:0000313" key="2">
    <source>
        <dbReference type="Proteomes" id="UP000053881"/>
    </source>
</evidence>
<evidence type="ECO:0000313" key="1">
    <source>
        <dbReference type="EMBL" id="KRG12678.1"/>
    </source>
</evidence>